<evidence type="ECO:0000256" key="1">
    <source>
        <dbReference type="SAM" id="MobiDB-lite"/>
    </source>
</evidence>
<dbReference type="Proteomes" id="UP000509626">
    <property type="component" value="Chromosome"/>
</dbReference>
<keyword evidence="4" id="KW-1185">Reference proteome</keyword>
<protein>
    <submittedName>
        <fullName evidence="3">LUD domain-containing protein</fullName>
    </submittedName>
</protein>
<organism evidence="3 4">
    <name type="scientific">Halorarum salinum</name>
    <dbReference type="NCBI Taxonomy" id="2743089"/>
    <lineage>
        <taxon>Archaea</taxon>
        <taxon>Methanobacteriati</taxon>
        <taxon>Methanobacteriota</taxon>
        <taxon>Stenosarchaea group</taxon>
        <taxon>Halobacteria</taxon>
        <taxon>Halobacteriales</taxon>
        <taxon>Haloferacaceae</taxon>
        <taxon>Halorarum</taxon>
    </lineage>
</organism>
<evidence type="ECO:0000313" key="3">
    <source>
        <dbReference type="EMBL" id="QLG62467.1"/>
    </source>
</evidence>
<dbReference type="KEGG" id="halu:HUG12_12300"/>
<dbReference type="PANTHER" id="PTHR43682">
    <property type="entry name" value="LACTATE UTILIZATION PROTEIN C"/>
    <property type="match status" value="1"/>
</dbReference>
<evidence type="ECO:0000259" key="2">
    <source>
        <dbReference type="Pfam" id="PF02589"/>
    </source>
</evidence>
<dbReference type="GeneID" id="56038253"/>
<feature type="region of interest" description="Disordered" evidence="1">
    <location>
        <begin position="167"/>
        <end position="205"/>
    </location>
</feature>
<gene>
    <name evidence="3" type="ORF">HUG12_12300</name>
</gene>
<reference evidence="3 4" key="1">
    <citation type="submission" date="2020-06" db="EMBL/GenBank/DDBJ databases">
        <title>NJ-3-1, isolated from saline soil.</title>
        <authorList>
            <person name="Cui H.L."/>
            <person name="Shi X."/>
        </authorList>
    </citation>
    <scope>NUCLEOTIDE SEQUENCE [LARGE SCALE GENOMIC DNA]</scope>
    <source>
        <strain evidence="3 4">NJ-3-1</strain>
    </source>
</reference>
<dbReference type="Pfam" id="PF02589">
    <property type="entry name" value="LUD_dom"/>
    <property type="match status" value="1"/>
</dbReference>
<proteinExistence type="predicted"/>
<dbReference type="InterPro" id="IPR024185">
    <property type="entry name" value="FTHF_cligase-like_sf"/>
</dbReference>
<dbReference type="InterPro" id="IPR037171">
    <property type="entry name" value="NagB/RpiA_transferase-like"/>
</dbReference>
<accession>A0A7D5LBD6</accession>
<sequence length="205" mass="20496">MTRRTTAAFEASLDGLDVGRTRTTPGGFEAVLREVVRQPAVGVPLPDEGLSLPASVTTDATPAELADAATGVTAAALGIADYGSVVLPSTATGAEQVSLFPPLHVAVLRESDVVAGMPEAIERLAPLLRDDRGSAVVATGPSATADMGDLVRGAHGPEEVHVVIVEDDEGTRNGTVDSAGDETSDAGEGGTTGSVDAGPAGDGDE</sequence>
<dbReference type="PANTHER" id="PTHR43682:SF1">
    <property type="entry name" value="LACTATE UTILIZATION PROTEIN C"/>
    <property type="match status" value="1"/>
</dbReference>
<name>A0A7D5LBD6_9EURY</name>
<dbReference type="RefSeq" id="WP_179269052.1">
    <property type="nucleotide sequence ID" value="NZ_CP058579.1"/>
</dbReference>
<dbReference type="AlphaFoldDB" id="A0A7D5LBD6"/>
<dbReference type="Gene3D" id="3.40.50.10420">
    <property type="entry name" value="NagB/RpiA/CoA transferase-like"/>
    <property type="match status" value="1"/>
</dbReference>
<dbReference type="SUPFAM" id="SSF100950">
    <property type="entry name" value="NagB/RpiA/CoA transferase-like"/>
    <property type="match status" value="1"/>
</dbReference>
<dbReference type="EMBL" id="CP058579">
    <property type="protein sequence ID" value="QLG62467.1"/>
    <property type="molecule type" value="Genomic_DNA"/>
</dbReference>
<dbReference type="OrthoDB" id="199019at2157"/>
<dbReference type="InterPro" id="IPR003741">
    <property type="entry name" value="LUD_dom"/>
</dbReference>
<evidence type="ECO:0000313" key="4">
    <source>
        <dbReference type="Proteomes" id="UP000509626"/>
    </source>
</evidence>
<feature type="domain" description="LUD" evidence="2">
    <location>
        <begin position="63"/>
        <end position="165"/>
    </location>
</feature>